<feature type="chain" id="PRO_5032717037" description="Histidine phosphatase family protein" evidence="1">
    <location>
        <begin position="23"/>
        <end position="196"/>
    </location>
</feature>
<dbReference type="AlphaFoldDB" id="A0A857JBF8"/>
<protein>
    <recommendedName>
        <fullName evidence="4">Histidine phosphatase family protein</fullName>
    </recommendedName>
</protein>
<keyword evidence="3" id="KW-1185">Reference proteome</keyword>
<gene>
    <name evidence="2" type="ORF">GT347_21855</name>
</gene>
<accession>A0A857JBF8</accession>
<keyword evidence="1" id="KW-0732">Signal</keyword>
<dbReference type="KEGG" id="xyk:GT347_21855"/>
<reference evidence="2 3" key="1">
    <citation type="submission" date="2020-01" db="EMBL/GenBank/DDBJ databases">
        <title>Genome sequencing of strain KACC 21265.</title>
        <authorList>
            <person name="Heo J."/>
            <person name="Kim S.-J."/>
            <person name="Kim J.-S."/>
            <person name="Hong S.-B."/>
            <person name="Kwon S.-W."/>
        </authorList>
    </citation>
    <scope>NUCLEOTIDE SEQUENCE [LARGE SCALE GENOMIC DNA]</scope>
    <source>
        <strain evidence="2 3">KACC 21265</strain>
    </source>
</reference>
<evidence type="ECO:0008006" key="4">
    <source>
        <dbReference type="Google" id="ProtNLM"/>
    </source>
</evidence>
<sequence length="196" mass="21504">MKTLAAFTLGFAWLLSAAPASADVRLVMFRHGEKPAAGLGQLSCQGLNRALALPRVLFAAYGKPAALYAPNPGVIKNDNGKPYHYIRPLATIEPTAIRAELPVNTRWAWNDIAGLQEELLLPSHEGQTLYVAWEHHLLEAMTRQILTRRGSDPAQVPKWQSEDFDSIHVLTLRSDGTASFQLDHQGLDRQGSSCPG</sequence>
<dbReference type="RefSeq" id="WP_160554200.1">
    <property type="nucleotide sequence ID" value="NZ_CP047650.1"/>
</dbReference>
<feature type="signal peptide" evidence="1">
    <location>
        <begin position="1"/>
        <end position="22"/>
    </location>
</feature>
<dbReference type="Proteomes" id="UP000464787">
    <property type="component" value="Chromosome"/>
</dbReference>
<proteinExistence type="predicted"/>
<name>A0A857JBF8_9BURK</name>
<evidence type="ECO:0000256" key="1">
    <source>
        <dbReference type="SAM" id="SignalP"/>
    </source>
</evidence>
<evidence type="ECO:0000313" key="2">
    <source>
        <dbReference type="EMBL" id="QHJ00390.1"/>
    </source>
</evidence>
<dbReference type="EMBL" id="CP047650">
    <property type="protein sequence ID" value="QHJ00390.1"/>
    <property type="molecule type" value="Genomic_DNA"/>
</dbReference>
<evidence type="ECO:0000313" key="3">
    <source>
        <dbReference type="Proteomes" id="UP000464787"/>
    </source>
</evidence>
<organism evidence="2 3">
    <name type="scientific">Xylophilus rhododendri</name>
    <dbReference type="NCBI Taxonomy" id="2697032"/>
    <lineage>
        <taxon>Bacteria</taxon>
        <taxon>Pseudomonadati</taxon>
        <taxon>Pseudomonadota</taxon>
        <taxon>Betaproteobacteria</taxon>
        <taxon>Burkholderiales</taxon>
        <taxon>Xylophilus</taxon>
    </lineage>
</organism>